<gene>
    <name evidence="6" type="ORF">CRI94_00530</name>
</gene>
<evidence type="ECO:0000256" key="4">
    <source>
        <dbReference type="PROSITE-ProRule" id="PRU00433"/>
    </source>
</evidence>
<evidence type="ECO:0000313" key="6">
    <source>
        <dbReference type="EMBL" id="PEN14816.1"/>
    </source>
</evidence>
<dbReference type="OrthoDB" id="9811395at2"/>
<evidence type="ECO:0000256" key="2">
    <source>
        <dbReference type="ARBA" id="ARBA00022723"/>
    </source>
</evidence>
<evidence type="ECO:0000313" key="7">
    <source>
        <dbReference type="Proteomes" id="UP000220102"/>
    </source>
</evidence>
<dbReference type="SUPFAM" id="SSF46626">
    <property type="entry name" value="Cytochrome c"/>
    <property type="match status" value="1"/>
</dbReference>
<keyword evidence="2 4" id="KW-0479">Metal-binding</keyword>
<dbReference type="GO" id="GO:0020037">
    <property type="term" value="F:heme binding"/>
    <property type="evidence" value="ECO:0007669"/>
    <property type="project" value="InterPro"/>
</dbReference>
<keyword evidence="7" id="KW-1185">Reference proteome</keyword>
<dbReference type="Proteomes" id="UP000220102">
    <property type="component" value="Unassembled WGS sequence"/>
</dbReference>
<sequence>MPTLDFSWTHTGLLAAVAILVTAIGMTPNGPVTTEQPIGPREISSNRFVHVVNVAVLPPKTGRELYMDACAACHGADGTGVPQSQVGFDVPLPDFTSCTFATREPDADWIAVAHQGGPVRGFSPMMPAFGDALTRVELAKIMTYIRSMCDDGDWPRGELNLPRPLVTEKAYPEDEAVFSTSIDVENEGAVVNEIVYESRFGARNQLEVVIPFGYRERPDGNWTGGHLGDIAVGVKRALFHSLDSGSILSVTGEVLFPTGADDLGFGSGTTVFEPFVSYGQLLPAGSFFHAQGGSELPLDQDKAENEAFFRGALGKSFSIQPWGRTWSPMVEVLGSRALESGAETHWDIAPQVQVTLNTRQHVRLNVGAQIPLDDAGRDTRIAVYLLWDWFDGGFFEGW</sequence>
<evidence type="ECO:0000256" key="1">
    <source>
        <dbReference type="ARBA" id="ARBA00022617"/>
    </source>
</evidence>
<dbReference type="Gene3D" id="1.10.760.10">
    <property type="entry name" value="Cytochrome c-like domain"/>
    <property type="match status" value="1"/>
</dbReference>
<organism evidence="6 7">
    <name type="scientific">Longibacter salinarum</name>
    <dbReference type="NCBI Taxonomy" id="1850348"/>
    <lineage>
        <taxon>Bacteria</taxon>
        <taxon>Pseudomonadati</taxon>
        <taxon>Rhodothermota</taxon>
        <taxon>Rhodothermia</taxon>
        <taxon>Rhodothermales</taxon>
        <taxon>Salisaetaceae</taxon>
        <taxon>Longibacter</taxon>
    </lineage>
</organism>
<reference evidence="6 7" key="1">
    <citation type="submission" date="2017-10" db="EMBL/GenBank/DDBJ databases">
        <title>Draft genome of Longibacter Salinarum.</title>
        <authorList>
            <person name="Goh K.M."/>
            <person name="Shamsir M.S."/>
            <person name="Lim S.W."/>
        </authorList>
    </citation>
    <scope>NUCLEOTIDE SEQUENCE [LARGE SCALE GENOMIC DNA]</scope>
    <source>
        <strain evidence="6 7">KCTC 52045</strain>
    </source>
</reference>
<name>A0A2A8D1M9_9BACT</name>
<accession>A0A2A8D1M9</accession>
<dbReference type="InterPro" id="IPR036909">
    <property type="entry name" value="Cyt_c-like_dom_sf"/>
</dbReference>
<evidence type="ECO:0000256" key="3">
    <source>
        <dbReference type="ARBA" id="ARBA00023004"/>
    </source>
</evidence>
<dbReference type="GO" id="GO:0009055">
    <property type="term" value="F:electron transfer activity"/>
    <property type="evidence" value="ECO:0007669"/>
    <property type="project" value="InterPro"/>
</dbReference>
<dbReference type="InterPro" id="IPR009056">
    <property type="entry name" value="Cyt_c-like_dom"/>
</dbReference>
<evidence type="ECO:0000259" key="5">
    <source>
        <dbReference type="PROSITE" id="PS51007"/>
    </source>
</evidence>
<keyword evidence="3 4" id="KW-0408">Iron</keyword>
<proteinExistence type="predicted"/>
<dbReference type="Pfam" id="PF00034">
    <property type="entry name" value="Cytochrom_C"/>
    <property type="match status" value="1"/>
</dbReference>
<protein>
    <submittedName>
        <fullName evidence="6">Cytochrome c, class I</fullName>
    </submittedName>
</protein>
<dbReference type="AlphaFoldDB" id="A0A2A8D1M9"/>
<dbReference type="GO" id="GO:0046872">
    <property type="term" value="F:metal ion binding"/>
    <property type="evidence" value="ECO:0007669"/>
    <property type="project" value="UniProtKB-KW"/>
</dbReference>
<dbReference type="PROSITE" id="PS51007">
    <property type="entry name" value="CYTC"/>
    <property type="match status" value="1"/>
</dbReference>
<comment type="caution">
    <text evidence="6">The sequence shown here is derived from an EMBL/GenBank/DDBJ whole genome shotgun (WGS) entry which is preliminary data.</text>
</comment>
<dbReference type="RefSeq" id="WP_098073712.1">
    <property type="nucleotide sequence ID" value="NZ_PDEQ01000001.1"/>
</dbReference>
<dbReference type="EMBL" id="PDEQ01000001">
    <property type="protein sequence ID" value="PEN14816.1"/>
    <property type="molecule type" value="Genomic_DNA"/>
</dbReference>
<keyword evidence="1 4" id="KW-0349">Heme</keyword>
<feature type="domain" description="Cytochrome c" evidence="5">
    <location>
        <begin position="57"/>
        <end position="149"/>
    </location>
</feature>